<evidence type="ECO:0000259" key="1">
    <source>
        <dbReference type="Pfam" id="PF04149"/>
    </source>
</evidence>
<gene>
    <name evidence="2" type="ORF">G3I29_17155</name>
</gene>
<reference evidence="2 3" key="1">
    <citation type="submission" date="2020-01" db="EMBL/GenBank/DDBJ databases">
        <title>Insect and environment-associated Actinomycetes.</title>
        <authorList>
            <person name="Currrie C."/>
            <person name="Chevrette M."/>
            <person name="Carlson C."/>
            <person name="Stubbendieck R."/>
            <person name="Wendt-Pienkowski E."/>
        </authorList>
    </citation>
    <scope>NUCLEOTIDE SEQUENCE [LARGE SCALE GENOMIC DNA]</scope>
    <source>
        <strain evidence="2 3">SID11342</strain>
    </source>
</reference>
<accession>A0A6N9U5N0</accession>
<proteinExistence type="predicted"/>
<organism evidence="2 3">
    <name type="scientific">Streptomyces halstedii</name>
    <dbReference type="NCBI Taxonomy" id="1944"/>
    <lineage>
        <taxon>Bacteria</taxon>
        <taxon>Bacillati</taxon>
        <taxon>Actinomycetota</taxon>
        <taxon>Actinomycetes</taxon>
        <taxon>Kitasatosporales</taxon>
        <taxon>Streptomycetaceae</taxon>
        <taxon>Streptomyces</taxon>
    </lineage>
</organism>
<dbReference type="EMBL" id="JAAGLQ010000344">
    <property type="protein sequence ID" value="NEA17206.1"/>
    <property type="molecule type" value="Genomic_DNA"/>
</dbReference>
<name>A0A6N9U5N0_STRHA</name>
<dbReference type="Proteomes" id="UP000471293">
    <property type="component" value="Unassembled WGS sequence"/>
</dbReference>
<dbReference type="AlphaFoldDB" id="A0A6N9U5N0"/>
<protein>
    <submittedName>
        <fullName evidence="2">DUF397 domain-containing protein</fullName>
    </submittedName>
</protein>
<sequence length="67" mass="7152">MNHTVAMDGWMSSSFSQNNGGECVEWHPAHAAAHGIVPIRDSKVPAGPVLMVSRSAFTDFVRSAKLG</sequence>
<dbReference type="Pfam" id="PF04149">
    <property type="entry name" value="DUF397"/>
    <property type="match status" value="1"/>
</dbReference>
<comment type="caution">
    <text evidence="2">The sequence shown here is derived from an EMBL/GenBank/DDBJ whole genome shotgun (WGS) entry which is preliminary data.</text>
</comment>
<dbReference type="InterPro" id="IPR007278">
    <property type="entry name" value="DUF397"/>
</dbReference>
<dbReference type="RefSeq" id="WP_164345722.1">
    <property type="nucleotide sequence ID" value="NZ_JAAGLQ010000344.1"/>
</dbReference>
<evidence type="ECO:0000313" key="3">
    <source>
        <dbReference type="Proteomes" id="UP000471293"/>
    </source>
</evidence>
<feature type="domain" description="DUF397" evidence="1">
    <location>
        <begin position="9"/>
        <end position="65"/>
    </location>
</feature>
<evidence type="ECO:0000313" key="2">
    <source>
        <dbReference type="EMBL" id="NEA17206.1"/>
    </source>
</evidence>